<protein>
    <submittedName>
        <fullName evidence="2">Uncharacterized protein</fullName>
    </submittedName>
</protein>
<accession>A0A813N811</accession>
<comment type="caution">
    <text evidence="2">The sequence shown here is derived from an EMBL/GenBank/DDBJ whole genome shotgun (WGS) entry which is preliminary data.</text>
</comment>
<reference evidence="2" key="1">
    <citation type="submission" date="2021-02" db="EMBL/GenBank/DDBJ databases">
        <authorList>
            <person name="Nowell W R."/>
        </authorList>
    </citation>
    <scope>NUCLEOTIDE SEQUENCE</scope>
</reference>
<proteinExistence type="predicted"/>
<feature type="signal peptide" evidence="1">
    <location>
        <begin position="1"/>
        <end position="25"/>
    </location>
</feature>
<keyword evidence="1" id="KW-0732">Signal</keyword>
<feature type="chain" id="PRO_5032319666" evidence="1">
    <location>
        <begin position="26"/>
        <end position="227"/>
    </location>
</feature>
<name>A0A813N811_9BILA</name>
<evidence type="ECO:0000256" key="1">
    <source>
        <dbReference type="SAM" id="SignalP"/>
    </source>
</evidence>
<gene>
    <name evidence="2" type="ORF">IZO911_LOCUS2916</name>
</gene>
<dbReference type="Proteomes" id="UP000663860">
    <property type="component" value="Unassembled WGS sequence"/>
</dbReference>
<evidence type="ECO:0000313" key="3">
    <source>
        <dbReference type="Proteomes" id="UP000663860"/>
    </source>
</evidence>
<organism evidence="2 3">
    <name type="scientific">Adineta steineri</name>
    <dbReference type="NCBI Taxonomy" id="433720"/>
    <lineage>
        <taxon>Eukaryota</taxon>
        <taxon>Metazoa</taxon>
        <taxon>Spiralia</taxon>
        <taxon>Gnathifera</taxon>
        <taxon>Rotifera</taxon>
        <taxon>Eurotatoria</taxon>
        <taxon>Bdelloidea</taxon>
        <taxon>Adinetida</taxon>
        <taxon>Adinetidae</taxon>
        <taxon>Adineta</taxon>
    </lineage>
</organism>
<evidence type="ECO:0000313" key="2">
    <source>
        <dbReference type="EMBL" id="CAF0731736.1"/>
    </source>
</evidence>
<dbReference type="AlphaFoldDB" id="A0A813N811"/>
<sequence length="227" mass="25042">MDSIDKMACFVVIFIAVLYLPQGDAIQHPAGIDRLDHLINKRSATTLNATCLTKAFKHYNHTVTKALNHYNHGFQRALKKYKTSVQTILRKSKTTVRGAHKVYDDTVRTALKKYKTAFVEAHDEYDNTVQRADEVYDNAIHACSTPTVATSCIADGEACTVGGPKCCSYADGDYVGLNRVAVRRGRFGYFDVYGCVVSRGFVTVGDTTTALYDFCTSYSSCNCVSPA</sequence>
<dbReference type="EMBL" id="CAJNOE010000014">
    <property type="protein sequence ID" value="CAF0731736.1"/>
    <property type="molecule type" value="Genomic_DNA"/>
</dbReference>